<dbReference type="Proteomes" id="UP000887565">
    <property type="component" value="Unplaced"/>
</dbReference>
<dbReference type="AlphaFoldDB" id="A0A915KSX0"/>
<name>A0A915KSX0_ROMCU</name>
<protein>
    <submittedName>
        <fullName evidence="3">Uncharacterized protein</fullName>
    </submittedName>
</protein>
<keyword evidence="1" id="KW-0472">Membrane</keyword>
<reference evidence="3" key="1">
    <citation type="submission" date="2022-11" db="UniProtKB">
        <authorList>
            <consortium name="WormBaseParasite"/>
        </authorList>
    </citation>
    <scope>IDENTIFICATION</scope>
</reference>
<evidence type="ECO:0000313" key="2">
    <source>
        <dbReference type="Proteomes" id="UP000887565"/>
    </source>
</evidence>
<dbReference type="WBParaSite" id="nRc.2.0.1.t40728-RA">
    <property type="protein sequence ID" value="nRc.2.0.1.t40728-RA"/>
    <property type="gene ID" value="nRc.2.0.1.g40728"/>
</dbReference>
<sequence length="114" mass="12821">MAMAAMDVQGQTWVALIIVAVVIAVVAVMAVMTVRRIAARIVLIVIAVALQLLVRVAVLISVISMARRGVYMARHRRQWVCSGPWNQLPKHGWGIRWKTARWQPRQGREDSIEP</sequence>
<keyword evidence="1" id="KW-0812">Transmembrane</keyword>
<evidence type="ECO:0000313" key="3">
    <source>
        <dbReference type="WBParaSite" id="nRc.2.0.1.t40728-RA"/>
    </source>
</evidence>
<feature type="transmembrane region" description="Helical" evidence="1">
    <location>
        <begin position="37"/>
        <end position="66"/>
    </location>
</feature>
<accession>A0A915KSX0</accession>
<keyword evidence="1" id="KW-1133">Transmembrane helix</keyword>
<keyword evidence="2" id="KW-1185">Reference proteome</keyword>
<proteinExistence type="predicted"/>
<organism evidence="2 3">
    <name type="scientific">Romanomermis culicivorax</name>
    <name type="common">Nematode worm</name>
    <dbReference type="NCBI Taxonomy" id="13658"/>
    <lineage>
        <taxon>Eukaryota</taxon>
        <taxon>Metazoa</taxon>
        <taxon>Ecdysozoa</taxon>
        <taxon>Nematoda</taxon>
        <taxon>Enoplea</taxon>
        <taxon>Dorylaimia</taxon>
        <taxon>Mermithida</taxon>
        <taxon>Mermithoidea</taxon>
        <taxon>Mermithidae</taxon>
        <taxon>Romanomermis</taxon>
    </lineage>
</organism>
<evidence type="ECO:0000256" key="1">
    <source>
        <dbReference type="SAM" id="Phobius"/>
    </source>
</evidence>
<feature type="transmembrane region" description="Helical" evidence="1">
    <location>
        <begin position="12"/>
        <end position="31"/>
    </location>
</feature>